<reference evidence="2" key="2">
    <citation type="submission" date="2023-04" db="EMBL/GenBank/DDBJ databases">
        <authorList>
            <person name="Bu L."/>
            <person name="Lu L."/>
            <person name="Laidemitt M.R."/>
            <person name="Zhang S.M."/>
            <person name="Mutuku M."/>
            <person name="Mkoji G."/>
            <person name="Steinauer M."/>
            <person name="Loker E.S."/>
        </authorList>
    </citation>
    <scope>NUCLEOTIDE SEQUENCE</scope>
    <source>
        <strain evidence="2">KasaAsao</strain>
        <tissue evidence="2">Whole Snail</tissue>
    </source>
</reference>
<name>A0AAD8FCX8_BIOPF</name>
<proteinExistence type="predicted"/>
<reference evidence="2" key="1">
    <citation type="journal article" date="2023" name="PLoS Negl. Trop. Dis.">
        <title>A genome sequence for Biomphalaria pfeifferi, the major vector snail for the human-infecting parasite Schistosoma mansoni.</title>
        <authorList>
            <person name="Bu L."/>
            <person name="Lu L."/>
            <person name="Laidemitt M.R."/>
            <person name="Zhang S.M."/>
            <person name="Mutuku M."/>
            <person name="Mkoji G."/>
            <person name="Steinauer M."/>
            <person name="Loker E.S."/>
        </authorList>
    </citation>
    <scope>NUCLEOTIDE SEQUENCE</scope>
    <source>
        <strain evidence="2">KasaAsao</strain>
    </source>
</reference>
<comment type="caution">
    <text evidence="2">The sequence shown here is derived from an EMBL/GenBank/DDBJ whole genome shotgun (WGS) entry which is preliminary data.</text>
</comment>
<dbReference type="Proteomes" id="UP001233172">
    <property type="component" value="Unassembled WGS sequence"/>
</dbReference>
<evidence type="ECO:0000313" key="3">
    <source>
        <dbReference type="Proteomes" id="UP001233172"/>
    </source>
</evidence>
<organism evidence="2 3">
    <name type="scientific">Biomphalaria pfeifferi</name>
    <name type="common">Bloodfluke planorb</name>
    <name type="synonym">Freshwater snail</name>
    <dbReference type="NCBI Taxonomy" id="112525"/>
    <lineage>
        <taxon>Eukaryota</taxon>
        <taxon>Metazoa</taxon>
        <taxon>Spiralia</taxon>
        <taxon>Lophotrochozoa</taxon>
        <taxon>Mollusca</taxon>
        <taxon>Gastropoda</taxon>
        <taxon>Heterobranchia</taxon>
        <taxon>Euthyneura</taxon>
        <taxon>Panpulmonata</taxon>
        <taxon>Hygrophila</taxon>
        <taxon>Lymnaeoidea</taxon>
        <taxon>Planorbidae</taxon>
        <taxon>Biomphalaria</taxon>
    </lineage>
</organism>
<dbReference type="EMBL" id="JASAOG010000043">
    <property type="protein sequence ID" value="KAK0059238.1"/>
    <property type="molecule type" value="Genomic_DNA"/>
</dbReference>
<protein>
    <submittedName>
        <fullName evidence="2">Uncharacterized protein</fullName>
    </submittedName>
</protein>
<dbReference type="AlphaFoldDB" id="A0AAD8FCX8"/>
<keyword evidence="3" id="KW-1185">Reference proteome</keyword>
<evidence type="ECO:0000256" key="1">
    <source>
        <dbReference type="SAM" id="MobiDB-lite"/>
    </source>
</evidence>
<gene>
    <name evidence="2" type="ORF">Bpfe_011314</name>
</gene>
<accession>A0AAD8FCX8</accession>
<evidence type="ECO:0000313" key="2">
    <source>
        <dbReference type="EMBL" id="KAK0059238.1"/>
    </source>
</evidence>
<feature type="region of interest" description="Disordered" evidence="1">
    <location>
        <begin position="1"/>
        <end position="64"/>
    </location>
</feature>
<sequence>MGSTTERVPHGEHSMKKSSWGAQQEEILVGSTAGRDPHGEHNRKRSSWGAQQEEFMSHIDKERDKKSDKLFLIVSKALLYKLFIKLIAATKTEILFYLLVVLN</sequence>
<feature type="compositionally biased region" description="Basic and acidic residues" evidence="1">
    <location>
        <begin position="55"/>
        <end position="64"/>
    </location>
</feature>